<dbReference type="Proteomes" id="UP001164929">
    <property type="component" value="Chromosome 10"/>
</dbReference>
<gene>
    <name evidence="6" type="ORF">NC653_024748</name>
</gene>
<comment type="caution">
    <text evidence="6">The sequence shown here is derived from an EMBL/GenBank/DDBJ whole genome shotgun (WGS) entry which is preliminary data.</text>
</comment>
<organism evidence="6 7">
    <name type="scientific">Populus alba x Populus x berolinensis</name>
    <dbReference type="NCBI Taxonomy" id="444605"/>
    <lineage>
        <taxon>Eukaryota</taxon>
        <taxon>Viridiplantae</taxon>
        <taxon>Streptophyta</taxon>
        <taxon>Embryophyta</taxon>
        <taxon>Tracheophyta</taxon>
        <taxon>Spermatophyta</taxon>
        <taxon>Magnoliopsida</taxon>
        <taxon>eudicotyledons</taxon>
        <taxon>Gunneridae</taxon>
        <taxon>Pentapetalae</taxon>
        <taxon>rosids</taxon>
        <taxon>fabids</taxon>
        <taxon>Malpighiales</taxon>
        <taxon>Salicaceae</taxon>
        <taxon>Saliceae</taxon>
        <taxon>Populus</taxon>
    </lineage>
</organism>
<dbReference type="EMBL" id="JAQIZT010000010">
    <property type="protein sequence ID" value="KAJ6981447.1"/>
    <property type="molecule type" value="Genomic_DNA"/>
</dbReference>
<dbReference type="Pfam" id="PF02637">
    <property type="entry name" value="GatB_Yqey"/>
    <property type="match status" value="1"/>
</dbReference>
<dbReference type="Gene3D" id="1.10.10.410">
    <property type="match status" value="1"/>
</dbReference>
<keyword evidence="4" id="KW-0648">Protein biosynthesis</keyword>
<proteinExistence type="predicted"/>
<evidence type="ECO:0000256" key="1">
    <source>
        <dbReference type="ARBA" id="ARBA00022598"/>
    </source>
</evidence>
<evidence type="ECO:0000313" key="7">
    <source>
        <dbReference type="Proteomes" id="UP001164929"/>
    </source>
</evidence>
<keyword evidence="7" id="KW-1185">Reference proteome</keyword>
<evidence type="ECO:0000256" key="2">
    <source>
        <dbReference type="ARBA" id="ARBA00022741"/>
    </source>
</evidence>
<sequence length="106" mass="12507">MPNGRNKQINWKRSCMIVSFPYKPSWSSMVLRTRDIVDPAHIEKMVDKVLSENPKQLEQYRAGKTKIQGFFAGQWNVSKAAKIYESDVFKLYLYLYITLHVEFQMV</sequence>
<keyword evidence="3" id="KW-0067">ATP-binding</keyword>
<dbReference type="GO" id="GO:0005524">
    <property type="term" value="F:ATP binding"/>
    <property type="evidence" value="ECO:0007669"/>
    <property type="project" value="UniProtKB-KW"/>
</dbReference>
<feature type="domain" description="Asn/Gln amidotransferase" evidence="5">
    <location>
        <begin position="36"/>
        <end position="74"/>
    </location>
</feature>
<evidence type="ECO:0000313" key="6">
    <source>
        <dbReference type="EMBL" id="KAJ6981447.1"/>
    </source>
</evidence>
<dbReference type="AlphaFoldDB" id="A0AAD6M9Y1"/>
<keyword evidence="2" id="KW-0547">Nucleotide-binding</keyword>
<name>A0AAD6M9Y1_9ROSI</name>
<evidence type="ECO:0000256" key="3">
    <source>
        <dbReference type="ARBA" id="ARBA00022840"/>
    </source>
</evidence>
<evidence type="ECO:0000256" key="4">
    <source>
        <dbReference type="ARBA" id="ARBA00022917"/>
    </source>
</evidence>
<evidence type="ECO:0000259" key="5">
    <source>
        <dbReference type="Pfam" id="PF02637"/>
    </source>
</evidence>
<dbReference type="InterPro" id="IPR023168">
    <property type="entry name" value="GatB_Yqey_C_2"/>
</dbReference>
<accession>A0AAD6M9Y1</accession>
<keyword evidence="1" id="KW-0436">Ligase</keyword>
<reference evidence="6" key="1">
    <citation type="journal article" date="2023" name="Mol. Ecol. Resour.">
        <title>Chromosome-level genome assembly of a triploid poplar Populus alba 'Berolinensis'.</title>
        <authorList>
            <person name="Chen S."/>
            <person name="Yu Y."/>
            <person name="Wang X."/>
            <person name="Wang S."/>
            <person name="Zhang T."/>
            <person name="Zhou Y."/>
            <person name="He R."/>
            <person name="Meng N."/>
            <person name="Wang Y."/>
            <person name="Liu W."/>
            <person name="Liu Z."/>
            <person name="Liu J."/>
            <person name="Guo Q."/>
            <person name="Huang H."/>
            <person name="Sederoff R.R."/>
            <person name="Wang G."/>
            <person name="Qu G."/>
            <person name="Chen S."/>
        </authorList>
    </citation>
    <scope>NUCLEOTIDE SEQUENCE</scope>
    <source>
        <strain evidence="6">SC-2020</strain>
    </source>
</reference>
<dbReference type="InterPro" id="IPR018027">
    <property type="entry name" value="Asn/Gln_amidotransferase"/>
</dbReference>
<protein>
    <recommendedName>
        <fullName evidence="5">Asn/Gln amidotransferase domain-containing protein</fullName>
    </recommendedName>
</protein>
<dbReference type="GO" id="GO:0006412">
    <property type="term" value="P:translation"/>
    <property type="evidence" value="ECO:0007669"/>
    <property type="project" value="UniProtKB-KW"/>
</dbReference>
<dbReference type="GO" id="GO:0016884">
    <property type="term" value="F:carbon-nitrogen ligase activity, with glutamine as amido-N-donor"/>
    <property type="evidence" value="ECO:0007669"/>
    <property type="project" value="InterPro"/>
</dbReference>